<reference evidence="1 2" key="1">
    <citation type="submission" date="2018-11" db="EMBL/GenBank/DDBJ databases">
        <authorList>
            <consortium name="Pathogen Informatics"/>
        </authorList>
    </citation>
    <scope>NUCLEOTIDE SEQUENCE [LARGE SCALE GENOMIC DNA]</scope>
</reference>
<organism evidence="1 2">
    <name type="scientific">Dibothriocephalus latus</name>
    <name type="common">Fish tapeworm</name>
    <name type="synonym">Diphyllobothrium latum</name>
    <dbReference type="NCBI Taxonomy" id="60516"/>
    <lineage>
        <taxon>Eukaryota</taxon>
        <taxon>Metazoa</taxon>
        <taxon>Spiralia</taxon>
        <taxon>Lophotrochozoa</taxon>
        <taxon>Platyhelminthes</taxon>
        <taxon>Cestoda</taxon>
        <taxon>Eucestoda</taxon>
        <taxon>Diphyllobothriidea</taxon>
        <taxon>Diphyllobothriidae</taxon>
        <taxon>Dibothriocephalus</taxon>
    </lineage>
</organism>
<protein>
    <submittedName>
        <fullName evidence="1">Uncharacterized protein</fullName>
    </submittedName>
</protein>
<evidence type="ECO:0000313" key="1">
    <source>
        <dbReference type="EMBL" id="VDN15657.1"/>
    </source>
</evidence>
<keyword evidence="2" id="KW-1185">Reference proteome</keyword>
<evidence type="ECO:0000313" key="2">
    <source>
        <dbReference type="Proteomes" id="UP000281553"/>
    </source>
</evidence>
<gene>
    <name evidence="1" type="ORF">DILT_LOCUS11488</name>
</gene>
<dbReference type="EMBL" id="UYRU01063187">
    <property type="protein sequence ID" value="VDN15657.1"/>
    <property type="molecule type" value="Genomic_DNA"/>
</dbReference>
<name>A0A3P7LVN4_DIBLA</name>
<sequence length="139" mass="14987">MCDPNKTICARLLGEANLNVSPSAEHGYYLGPGFKELGLVTVEDNMVQDDAHFEAQFNISDACLAVYTNSPISQSVQILLVCTSEETAILLNGPLDNEPVSINFAVWADGGKNITLEIYPGADPVTTLREALHLSATYN</sequence>
<dbReference type="OrthoDB" id="6293482at2759"/>
<proteinExistence type="predicted"/>
<dbReference type="Proteomes" id="UP000281553">
    <property type="component" value="Unassembled WGS sequence"/>
</dbReference>
<accession>A0A3P7LVN4</accession>
<dbReference type="AlphaFoldDB" id="A0A3P7LVN4"/>